<dbReference type="Pfam" id="PF06949">
    <property type="entry name" value="DUF1292"/>
    <property type="match status" value="1"/>
</dbReference>
<evidence type="ECO:0000313" key="4">
    <source>
        <dbReference type="Proteomes" id="UP001597156"/>
    </source>
</evidence>
<keyword evidence="4" id="KW-1185">Reference proteome</keyword>
<dbReference type="NCBIfam" id="NF010217">
    <property type="entry name" value="PRK13678.1-4"/>
    <property type="match status" value="1"/>
</dbReference>
<sequence length="112" mass="12583">MQNMAEDPTQQQITLVDDNGEETLYDVLFTFKSEDFDRSYILIYPAGKKDNEEVEIQAYALPAGDDPSDPQGGELQPIQTDKEWDMIESVLNTFLGRDGDDQNGSDSNSDNQ</sequence>
<dbReference type="PANTHER" id="PTHR40066:SF1">
    <property type="entry name" value="UPF0473 PROTEIN CBO2561_CLC_2432"/>
    <property type="match status" value="1"/>
</dbReference>
<dbReference type="RefSeq" id="WP_121977339.1">
    <property type="nucleotide sequence ID" value="NZ_JBHTLH010000043.1"/>
</dbReference>
<comment type="similarity">
    <text evidence="1 2">Belongs to the UPF0473 family.</text>
</comment>
<reference evidence="4" key="1">
    <citation type="journal article" date="2019" name="Int. J. Syst. Evol. Microbiol.">
        <title>The Global Catalogue of Microorganisms (GCM) 10K type strain sequencing project: providing services to taxonomists for standard genome sequencing and annotation.</title>
        <authorList>
            <consortium name="The Broad Institute Genomics Platform"/>
            <consortium name="The Broad Institute Genome Sequencing Center for Infectious Disease"/>
            <person name="Wu L."/>
            <person name="Ma J."/>
        </authorList>
    </citation>
    <scope>NUCLEOTIDE SEQUENCE [LARGE SCALE GENOMIC DNA]</scope>
    <source>
        <strain evidence="4">CCUG 71848</strain>
    </source>
</reference>
<comment type="caution">
    <text evidence="3">The sequence shown here is derived from an EMBL/GenBank/DDBJ whole genome shotgun (WGS) entry which is preliminary data.</text>
</comment>
<evidence type="ECO:0000256" key="2">
    <source>
        <dbReference type="HAMAP-Rule" id="MF_01448"/>
    </source>
</evidence>
<gene>
    <name evidence="3" type="ORF">ACFQ22_13520</name>
</gene>
<dbReference type="EMBL" id="JBHTLH010000043">
    <property type="protein sequence ID" value="MFD1126360.1"/>
    <property type="molecule type" value="Genomic_DNA"/>
</dbReference>
<name>A0ABW3PWX1_9LACO</name>
<dbReference type="PANTHER" id="PTHR40066">
    <property type="entry name" value="UPF0473 PROTEIN CBO2561/CLC_2432"/>
    <property type="match status" value="1"/>
</dbReference>
<proteinExistence type="inferred from homology"/>
<evidence type="ECO:0000313" key="3">
    <source>
        <dbReference type="EMBL" id="MFD1126360.1"/>
    </source>
</evidence>
<accession>A0ABW3PWX1</accession>
<protein>
    <recommendedName>
        <fullName evidence="2">UPF0473 protein ACFQ22_13520</fullName>
    </recommendedName>
</protein>
<evidence type="ECO:0000256" key="1">
    <source>
        <dbReference type="ARBA" id="ARBA00008439"/>
    </source>
</evidence>
<dbReference type="Proteomes" id="UP001597156">
    <property type="component" value="Unassembled WGS sequence"/>
</dbReference>
<dbReference type="HAMAP" id="MF_01448">
    <property type="entry name" value="UPF0473"/>
    <property type="match status" value="1"/>
</dbReference>
<dbReference type="InterPro" id="IPR009711">
    <property type="entry name" value="UPF0473"/>
</dbReference>
<organism evidence="3 4">
    <name type="scientific">Lentilactobacillus raoultii</name>
    <dbReference type="NCBI Taxonomy" id="1987503"/>
    <lineage>
        <taxon>Bacteria</taxon>
        <taxon>Bacillati</taxon>
        <taxon>Bacillota</taxon>
        <taxon>Bacilli</taxon>
        <taxon>Lactobacillales</taxon>
        <taxon>Lactobacillaceae</taxon>
        <taxon>Lentilactobacillus</taxon>
    </lineage>
</organism>